<evidence type="ECO:0000256" key="1">
    <source>
        <dbReference type="ARBA" id="ARBA00010687"/>
    </source>
</evidence>
<proteinExistence type="inferred from homology"/>
<dbReference type="GO" id="GO:0016787">
    <property type="term" value="F:hydrolase activity"/>
    <property type="evidence" value="ECO:0007669"/>
    <property type="project" value="UniProtKB-KW"/>
</dbReference>
<accession>A0ABZ3F0P6</accession>
<dbReference type="Pfam" id="PF07745">
    <property type="entry name" value="Glyco_hydro_53"/>
    <property type="match status" value="1"/>
</dbReference>
<dbReference type="EMBL" id="CP146256">
    <property type="protein sequence ID" value="XAH75117.1"/>
    <property type="molecule type" value="Genomic_DNA"/>
</dbReference>
<dbReference type="EC" id="3.2.1.89" evidence="4"/>
<reference evidence="5 6" key="1">
    <citation type="submission" date="2024-02" db="EMBL/GenBank/DDBJ databases">
        <title>Bacterial strain from lacustrine sediment.</title>
        <authorList>
            <person name="Petit C."/>
            <person name="Fadhlaoui K."/>
        </authorList>
    </citation>
    <scope>NUCLEOTIDE SEQUENCE [LARGE SCALE GENOMIC DNA]</scope>
    <source>
        <strain evidence="5 6">IPX-CK</strain>
    </source>
</reference>
<dbReference type="InterPro" id="IPR011683">
    <property type="entry name" value="Glyco_hydro_53"/>
</dbReference>
<dbReference type="Gene3D" id="3.20.20.80">
    <property type="entry name" value="Glycosidases"/>
    <property type="match status" value="1"/>
</dbReference>
<sequence>MREFIHGVDISSMDEVVRLGGRFYNKGTEQTLVNVLESYGVNYIRLRLWVDPYSEDGISYGGGGNDFPATIRMIKEIKASGLKYLLDFHYSDFWADPGKQIKPKAWKDYDEEQLEKAVYEHTQSTLKRLKEDGLFPDMVQIGNEITNGLLWPDGKKPAYDKITRFVNAGIRGVRAVDSDVQIMLHLDHGDDHEMCRDWFDHFRERGEEFQIIGLSYYPVWNGAMKGLIDNMNLLARRYGKPMIVAEVSQPFTMEDYASYEGLAPEKRKGAAAKPALEKNLEYPATKEGQTLFMEKFMEEVAAVEDGLGIGYFYWEPAWLPVKGSGWATKESLAYMQDSGPCGNEWANQGLFDYEGNALPALEVVSRVALRKSKPLADGTET</sequence>
<keyword evidence="2 4" id="KW-0378">Hydrolase</keyword>
<organism evidence="5 6">
    <name type="scientific">Kineothrix sedimenti</name>
    <dbReference type="NCBI Taxonomy" id="3123317"/>
    <lineage>
        <taxon>Bacteria</taxon>
        <taxon>Bacillati</taxon>
        <taxon>Bacillota</taxon>
        <taxon>Clostridia</taxon>
        <taxon>Lachnospirales</taxon>
        <taxon>Lachnospiraceae</taxon>
        <taxon>Kineothrix</taxon>
    </lineage>
</organism>
<evidence type="ECO:0000256" key="4">
    <source>
        <dbReference type="RuleBase" id="RU361192"/>
    </source>
</evidence>
<evidence type="ECO:0000256" key="2">
    <source>
        <dbReference type="ARBA" id="ARBA00022801"/>
    </source>
</evidence>
<dbReference type="SUPFAM" id="SSF51445">
    <property type="entry name" value="(Trans)glycosidases"/>
    <property type="match status" value="1"/>
</dbReference>
<dbReference type="PANTHER" id="PTHR34983">
    <property type="entry name" value="ARABINOGALACTAN ENDO-BETA-1,4-GALACTANASE A"/>
    <property type="match status" value="1"/>
</dbReference>
<evidence type="ECO:0000313" key="5">
    <source>
        <dbReference type="EMBL" id="XAH75117.1"/>
    </source>
</evidence>
<comment type="similarity">
    <text evidence="1 4">Belongs to the glycosyl hydrolase 53 family.</text>
</comment>
<comment type="catalytic activity">
    <reaction evidence="4">
        <text>The enzyme specifically hydrolyzes (1-&gt;4)-beta-D-galactosidic linkages in type I arabinogalactans.</text>
        <dbReference type="EC" id="3.2.1.89"/>
    </reaction>
</comment>
<protein>
    <recommendedName>
        <fullName evidence="4">Arabinogalactan endo-beta-1,4-galactanase</fullName>
        <ecNumber evidence="4">3.2.1.89</ecNumber>
    </recommendedName>
</protein>
<dbReference type="PANTHER" id="PTHR34983:SF2">
    <property type="entry name" value="ENDO-BETA-1,4-GALACTANASE"/>
    <property type="match status" value="1"/>
</dbReference>
<name>A0ABZ3F0P6_9FIRM</name>
<evidence type="ECO:0000313" key="6">
    <source>
        <dbReference type="Proteomes" id="UP001451571"/>
    </source>
</evidence>
<dbReference type="Proteomes" id="UP001451571">
    <property type="component" value="Chromosome"/>
</dbReference>
<dbReference type="InterPro" id="IPR017853">
    <property type="entry name" value="GH"/>
</dbReference>
<evidence type="ECO:0000256" key="3">
    <source>
        <dbReference type="ARBA" id="ARBA00023295"/>
    </source>
</evidence>
<dbReference type="RefSeq" id="WP_342758680.1">
    <property type="nucleotide sequence ID" value="NZ_CP146256.1"/>
</dbReference>
<gene>
    <name evidence="5" type="ORF">V6984_04905</name>
</gene>
<keyword evidence="3 4" id="KW-0326">Glycosidase</keyword>
<keyword evidence="6" id="KW-1185">Reference proteome</keyword>